<accession>A0A167CBY2</accession>
<dbReference type="GO" id="GO:0015174">
    <property type="term" value="F:basic amino acid transmembrane transporter activity"/>
    <property type="evidence" value="ECO:0007669"/>
    <property type="project" value="TreeGrafter"/>
</dbReference>
<dbReference type="SMART" id="SM00679">
    <property type="entry name" value="CTNS"/>
    <property type="match status" value="2"/>
</dbReference>
<dbReference type="FunFam" id="1.20.1280.290:FF:000009">
    <property type="entry name" value="PQ loop repeat family protein"/>
    <property type="match status" value="1"/>
</dbReference>
<dbReference type="PANTHER" id="PTHR16201:SF34">
    <property type="entry name" value="LYSOSOMAL AMINO ACID TRANSPORTER 1"/>
    <property type="match status" value="1"/>
</dbReference>
<feature type="region of interest" description="Disordered" evidence="7">
    <location>
        <begin position="177"/>
        <end position="216"/>
    </location>
</feature>
<feature type="compositionally biased region" description="Polar residues" evidence="7">
    <location>
        <begin position="375"/>
        <end position="385"/>
    </location>
</feature>
<evidence type="ECO:0000256" key="2">
    <source>
        <dbReference type="ARBA" id="ARBA00022692"/>
    </source>
</evidence>
<comment type="similarity">
    <text evidence="5">Belongs to the laat-1 family.</text>
</comment>
<reference evidence="9 10" key="1">
    <citation type="submission" date="2016-02" db="EMBL/GenBank/DDBJ databases">
        <title>Complete genome sequence and transcriptome regulation of the pentose utilising yeast Sugiyamaella lignohabitans.</title>
        <authorList>
            <person name="Bellasio M."/>
            <person name="Peymann A."/>
            <person name="Valli M."/>
            <person name="Sipitzky M."/>
            <person name="Graf A."/>
            <person name="Sauer M."/>
            <person name="Marx H."/>
            <person name="Mattanovich D."/>
        </authorList>
    </citation>
    <scope>NUCLEOTIDE SEQUENCE [LARGE SCALE GENOMIC DNA]</scope>
    <source>
        <strain evidence="9 10">CBS 10342</strain>
    </source>
</reference>
<dbReference type="Gene3D" id="1.20.1280.290">
    <property type="match status" value="2"/>
</dbReference>
<evidence type="ECO:0000256" key="7">
    <source>
        <dbReference type="SAM" id="MobiDB-lite"/>
    </source>
</evidence>
<keyword evidence="10" id="KW-1185">Reference proteome</keyword>
<proteinExistence type="inferred from homology"/>
<name>A0A167CBY2_9ASCO</name>
<organism evidence="9 10">
    <name type="scientific">Sugiyamaella lignohabitans</name>
    <dbReference type="NCBI Taxonomy" id="796027"/>
    <lineage>
        <taxon>Eukaryota</taxon>
        <taxon>Fungi</taxon>
        <taxon>Dikarya</taxon>
        <taxon>Ascomycota</taxon>
        <taxon>Saccharomycotina</taxon>
        <taxon>Dipodascomycetes</taxon>
        <taxon>Dipodascales</taxon>
        <taxon>Trichomonascaceae</taxon>
        <taxon>Sugiyamaella</taxon>
    </lineage>
</organism>
<feature type="transmembrane region" description="Helical" evidence="8">
    <location>
        <begin position="37"/>
        <end position="57"/>
    </location>
</feature>
<dbReference type="OrthoDB" id="8048523at2759"/>
<evidence type="ECO:0000313" key="10">
    <source>
        <dbReference type="Proteomes" id="UP000189580"/>
    </source>
</evidence>
<feature type="transmembrane region" description="Helical" evidence="8">
    <location>
        <begin position="64"/>
        <end position="85"/>
    </location>
</feature>
<dbReference type="GO" id="GO:0034488">
    <property type="term" value="P:basic amino acid transmembrane export from vacuole"/>
    <property type="evidence" value="ECO:0007669"/>
    <property type="project" value="TreeGrafter"/>
</dbReference>
<comment type="catalytic activity">
    <reaction evidence="6">
        <text>L-histidine(out) + L-arginine(in) = L-histidine(in) + L-arginine(out)</text>
        <dbReference type="Rhea" id="RHEA:71063"/>
        <dbReference type="ChEBI" id="CHEBI:32682"/>
        <dbReference type="ChEBI" id="CHEBI:57595"/>
    </reaction>
</comment>
<keyword evidence="2 8" id="KW-0812">Transmembrane</keyword>
<dbReference type="RefSeq" id="XP_018733960.1">
    <property type="nucleotide sequence ID" value="XM_018881362.1"/>
</dbReference>
<keyword evidence="3 8" id="KW-1133">Transmembrane helix</keyword>
<comment type="subcellular location">
    <subcellularLocation>
        <location evidence="1">Membrane</location>
        <topology evidence="1">Multi-pass membrane protein</topology>
    </subcellularLocation>
</comment>
<feature type="transmembrane region" description="Helical" evidence="8">
    <location>
        <begin position="12"/>
        <end position="31"/>
    </location>
</feature>
<evidence type="ECO:0000313" key="9">
    <source>
        <dbReference type="EMBL" id="ANB11483.1"/>
    </source>
</evidence>
<sequence>MSDLATCNPHENGIALINWIYFISGGCVYGHMSELSWVASTVSVTGWISAGLYQIYLMYMTKRAAGFSALFLLCWVIGDITNVIGCYYTDQMTFQKILSTSSLMLDSTLMMQYFYYKSKHPEIGCEDDQDNDDLTYNYEYDDDVDMNKDGTSVHLRRSGSHSPPILSMLERSVHQNHVAVPSSTSSTDNSNSHTSSDITGQSSSSGSTSSTSNSGPSTMTTVLLASALAVRGATAAPLVGATAVSGTPLFDTHMVGTVCAWICQSLYTFSPLPQIVKNYRHRSTGGVSMALFLADMIGNLGYSLSILAASRSILNHHERSAFLLEELPYLAGTATTFTLELALLWQYMHYGTTSASSSPTLTSTVYFDGESLSPLTSQPQETTQLLDPHSSSSKKSLTSYSTVSV</sequence>
<feature type="compositionally biased region" description="Low complexity" evidence="7">
    <location>
        <begin position="390"/>
        <end position="405"/>
    </location>
</feature>
<dbReference type="KEGG" id="slb:AWJ20_4295"/>
<evidence type="ECO:0000256" key="6">
    <source>
        <dbReference type="ARBA" id="ARBA00050768"/>
    </source>
</evidence>
<gene>
    <name evidence="9" type="primary">YPQ2</name>
    <name evidence="9" type="ORF">AWJ20_4295</name>
</gene>
<feature type="compositionally biased region" description="Low complexity" evidence="7">
    <location>
        <begin position="182"/>
        <end position="216"/>
    </location>
</feature>
<dbReference type="Pfam" id="PF04193">
    <property type="entry name" value="PQ-loop"/>
    <property type="match status" value="2"/>
</dbReference>
<evidence type="ECO:0000256" key="5">
    <source>
        <dbReference type="ARBA" id="ARBA00038039"/>
    </source>
</evidence>
<evidence type="ECO:0000256" key="4">
    <source>
        <dbReference type="ARBA" id="ARBA00023136"/>
    </source>
</evidence>
<dbReference type="InterPro" id="IPR006603">
    <property type="entry name" value="PQ-loop_rpt"/>
</dbReference>
<dbReference type="Proteomes" id="UP000189580">
    <property type="component" value="Chromosome c"/>
</dbReference>
<protein>
    <submittedName>
        <fullName evidence="9">Ypq2p</fullName>
    </submittedName>
</protein>
<dbReference type="PANTHER" id="PTHR16201">
    <property type="entry name" value="SEVEN TRANSMEMBRANE PROTEIN 1-RELATED"/>
    <property type="match status" value="1"/>
</dbReference>
<dbReference type="AlphaFoldDB" id="A0A167CBY2"/>
<dbReference type="GO" id="GO:0000329">
    <property type="term" value="C:fungal-type vacuole membrane"/>
    <property type="evidence" value="ECO:0007669"/>
    <property type="project" value="TreeGrafter"/>
</dbReference>
<dbReference type="InterPro" id="IPR051415">
    <property type="entry name" value="LAAT-1"/>
</dbReference>
<evidence type="ECO:0000256" key="8">
    <source>
        <dbReference type="SAM" id="Phobius"/>
    </source>
</evidence>
<dbReference type="GeneID" id="30036411"/>
<evidence type="ECO:0000256" key="1">
    <source>
        <dbReference type="ARBA" id="ARBA00004141"/>
    </source>
</evidence>
<dbReference type="EMBL" id="CP014500">
    <property type="protein sequence ID" value="ANB11483.1"/>
    <property type="molecule type" value="Genomic_DNA"/>
</dbReference>
<evidence type="ECO:0000256" key="3">
    <source>
        <dbReference type="ARBA" id="ARBA00022989"/>
    </source>
</evidence>
<feature type="region of interest" description="Disordered" evidence="7">
    <location>
        <begin position="375"/>
        <end position="405"/>
    </location>
</feature>
<keyword evidence="4 8" id="KW-0472">Membrane</keyword>